<feature type="compositionally biased region" description="Basic residues" evidence="1">
    <location>
        <begin position="89"/>
        <end position="98"/>
    </location>
</feature>
<dbReference type="RefSeq" id="WP_269664237.1">
    <property type="nucleotide sequence ID" value="NZ_CP114413.1"/>
</dbReference>
<protein>
    <submittedName>
        <fullName evidence="2">Uncharacterized protein</fullName>
    </submittedName>
</protein>
<dbReference type="Proteomes" id="UP001164439">
    <property type="component" value="Chromosome"/>
</dbReference>
<evidence type="ECO:0000256" key="1">
    <source>
        <dbReference type="SAM" id="MobiDB-lite"/>
    </source>
</evidence>
<name>A0ABY7KUU7_9ACTN</name>
<feature type="compositionally biased region" description="Basic and acidic residues" evidence="1">
    <location>
        <begin position="79"/>
        <end position="88"/>
    </location>
</feature>
<evidence type="ECO:0000313" key="3">
    <source>
        <dbReference type="Proteomes" id="UP001164439"/>
    </source>
</evidence>
<evidence type="ECO:0000313" key="2">
    <source>
        <dbReference type="EMBL" id="WAZ26751.1"/>
    </source>
</evidence>
<accession>A0ABY7KUU7</accession>
<proteinExistence type="predicted"/>
<feature type="region of interest" description="Disordered" evidence="1">
    <location>
        <begin position="78"/>
        <end position="124"/>
    </location>
</feature>
<gene>
    <name evidence="2" type="ORF">STRCI_008382</name>
</gene>
<keyword evidence="3" id="KW-1185">Reference proteome</keyword>
<sequence length="124" mass="13909">MLLLGEADAMYQQGLPSLHREVAVRRGKLATADLMFAAETAAMRCDAWQDRDEVILLLALVAWEMTPAAMAYAEMAEAGVRRPRDSPPHRRHRAHRPVQARAGRESRPAHRRIRPPALRGALRA</sequence>
<reference evidence="2" key="1">
    <citation type="submission" date="2022-12" db="EMBL/GenBank/DDBJ databases">
        <authorList>
            <person name="Ruckert C."/>
            <person name="Busche T."/>
            <person name="Kalinowski J."/>
            <person name="Wittmann C."/>
        </authorList>
    </citation>
    <scope>NUCLEOTIDE SEQUENCE</scope>
    <source>
        <strain evidence="2">DSM 40467</strain>
    </source>
</reference>
<organism evidence="2 3">
    <name type="scientific">Streptomyces cinnabarinus</name>
    <dbReference type="NCBI Taxonomy" id="67287"/>
    <lineage>
        <taxon>Bacteria</taxon>
        <taxon>Bacillati</taxon>
        <taxon>Actinomycetota</taxon>
        <taxon>Actinomycetes</taxon>
        <taxon>Kitasatosporales</taxon>
        <taxon>Streptomycetaceae</taxon>
        <taxon>Streptomyces</taxon>
    </lineage>
</organism>
<dbReference type="EMBL" id="CP114413">
    <property type="protein sequence ID" value="WAZ26751.1"/>
    <property type="molecule type" value="Genomic_DNA"/>
</dbReference>